<evidence type="ECO:0000256" key="5">
    <source>
        <dbReference type="ARBA" id="ARBA00022771"/>
    </source>
</evidence>
<dbReference type="SMART" id="SM00404">
    <property type="entry name" value="PTPc_motif"/>
    <property type="match status" value="1"/>
</dbReference>
<keyword evidence="9" id="KW-0472">Membrane</keyword>
<dbReference type="SUPFAM" id="SSF52799">
    <property type="entry name" value="(Phosphotyrosine protein) phosphatases II"/>
    <property type="match status" value="1"/>
</dbReference>
<keyword evidence="7" id="KW-0862">Zinc</keyword>
<name>A0ABM0MXY4_SACKO</name>
<evidence type="ECO:0000256" key="11">
    <source>
        <dbReference type="PROSITE-ProRule" id="PRU00091"/>
    </source>
</evidence>
<dbReference type="InterPro" id="IPR013083">
    <property type="entry name" value="Znf_RING/FYVE/PHD"/>
</dbReference>
<evidence type="ECO:0000256" key="8">
    <source>
        <dbReference type="ARBA" id="ARBA00023098"/>
    </source>
</evidence>
<sequence length="658" mass="75311">MEHIRTPKIENVRLLDRFNSRKPSVGTLYLTATHLIFVDPAGKKETWIMHMHVASVEKLPLTTAGSPLQIRCKNFQAATFIIPRERDCQDIFISLCKLSKPVVLEDLYAFHYNSPNLQISKSSGWNLFDMETDYSRMGIPNDNWCVSSVNKNYDICDTYPRQLYMPTNVSTPVLVGSSKFRSRGRLPALSYLHRENQAAICQYSQPLTSINAMANKATGKGYENTDFYLDIKFQFLGIENIHVMRGSLQKLIEVCELKNPSMSSFLDGLEASSWLKHIKAVMDTSVFIAKAVAEENASVLVHCSDGWDRTAQTCSLSSMMLDPYYRTLQGFQALIEKEWLAFGHKFTERCGFLDVDPREVSPVFTQFLDAVYQLTQQFPCAFQFNERFLLTLHDHVFSCQFGTFLGNCEKERLEHRLSEETYSLWGYLQSRMTDYVNPLYRKDHSVTKGVMIPNTSPQCFKFWRGMYNRFENGIHPRESLPDVLSAMKDHTTSLEDHVTYLEKKIVSLKRILSLDAEKNSIDVNDELNDKNIVNDNCGDLDSAIESSSEDEVIMMTNAKSNLDIVTKDQLNQAFESVGLEWKTIRNVRQCSCASPFDHFSRRYHCWKCGEVFCTRCIDKQTPLPGHYSQSPVSVCRPCYKELKNGKTTATPTPTDESD</sequence>
<dbReference type="PROSITE" id="PS50178">
    <property type="entry name" value="ZF_FYVE"/>
    <property type="match status" value="1"/>
</dbReference>
<dbReference type="GeneID" id="100370630"/>
<evidence type="ECO:0000259" key="12">
    <source>
        <dbReference type="PROSITE" id="PS50178"/>
    </source>
</evidence>
<dbReference type="Pfam" id="PF06602">
    <property type="entry name" value="Myotub-related"/>
    <property type="match status" value="1"/>
</dbReference>
<evidence type="ECO:0000256" key="6">
    <source>
        <dbReference type="ARBA" id="ARBA00022801"/>
    </source>
</evidence>
<dbReference type="SUPFAM" id="SSF50729">
    <property type="entry name" value="PH domain-like"/>
    <property type="match status" value="1"/>
</dbReference>
<evidence type="ECO:0000256" key="4">
    <source>
        <dbReference type="ARBA" id="ARBA00022723"/>
    </source>
</evidence>
<keyword evidence="14" id="KW-1185">Reference proteome</keyword>
<dbReference type="InterPro" id="IPR000306">
    <property type="entry name" value="Znf_FYVE"/>
</dbReference>
<evidence type="ECO:0000256" key="10">
    <source>
        <dbReference type="ARBA" id="ARBA00032571"/>
    </source>
</evidence>
<dbReference type="Proteomes" id="UP000694865">
    <property type="component" value="Unplaced"/>
</dbReference>
<dbReference type="InterPro" id="IPR011993">
    <property type="entry name" value="PH-like_dom_sf"/>
</dbReference>
<proteinExistence type="inferred from homology"/>
<dbReference type="PANTHER" id="PTHR10807:SF8">
    <property type="entry name" value="PHOSPHATIDYLINOSITOL-3-PHOSPHATE PHOSPHATASE"/>
    <property type="match status" value="1"/>
</dbReference>
<evidence type="ECO:0000313" key="14">
    <source>
        <dbReference type="Proteomes" id="UP000694865"/>
    </source>
</evidence>
<dbReference type="EC" id="3.1.3.95" evidence="3"/>
<keyword evidence="6" id="KW-0378">Hydrolase</keyword>
<reference evidence="15" key="1">
    <citation type="submission" date="2025-08" db="UniProtKB">
        <authorList>
            <consortium name="RefSeq"/>
        </authorList>
    </citation>
    <scope>IDENTIFICATION</scope>
    <source>
        <tissue evidence="15">Testes</tissue>
    </source>
</reference>
<dbReference type="InterPro" id="IPR017455">
    <property type="entry name" value="Znf_FYVE-rel"/>
</dbReference>
<dbReference type="PROSITE" id="PS51339">
    <property type="entry name" value="PPASE_MYOTUBULARIN"/>
    <property type="match status" value="1"/>
</dbReference>
<evidence type="ECO:0000256" key="3">
    <source>
        <dbReference type="ARBA" id="ARBA00012903"/>
    </source>
</evidence>
<gene>
    <name evidence="15" type="primary">LOC100370630</name>
</gene>
<evidence type="ECO:0000259" key="13">
    <source>
        <dbReference type="PROSITE" id="PS51339"/>
    </source>
</evidence>
<dbReference type="Gene3D" id="2.30.29.30">
    <property type="entry name" value="Pleckstrin-homology domain (PH domain)/Phosphotyrosine-binding domain (PTB)"/>
    <property type="match status" value="1"/>
</dbReference>
<dbReference type="Pfam" id="PF21098">
    <property type="entry name" value="PH-GRAM_MTMR6-like"/>
    <property type="match status" value="1"/>
</dbReference>
<evidence type="ECO:0000256" key="7">
    <source>
        <dbReference type="ARBA" id="ARBA00022833"/>
    </source>
</evidence>
<dbReference type="InterPro" id="IPR011011">
    <property type="entry name" value="Znf_FYVE_PHD"/>
</dbReference>
<comment type="similarity">
    <text evidence="2">Belongs to the protein-tyrosine phosphatase family. Non-receptor class myotubularin subfamily.</text>
</comment>
<dbReference type="PANTHER" id="PTHR10807">
    <property type="entry name" value="MYOTUBULARIN-RELATED"/>
    <property type="match status" value="1"/>
</dbReference>
<comment type="subcellular location">
    <subcellularLocation>
        <location evidence="1">Membrane</location>
    </subcellularLocation>
</comment>
<dbReference type="InterPro" id="IPR030564">
    <property type="entry name" value="Myotubularin"/>
</dbReference>
<evidence type="ECO:0000256" key="2">
    <source>
        <dbReference type="ARBA" id="ARBA00007471"/>
    </source>
</evidence>
<organism evidence="14 15">
    <name type="scientific">Saccoglossus kowalevskii</name>
    <name type="common">Acorn worm</name>
    <dbReference type="NCBI Taxonomy" id="10224"/>
    <lineage>
        <taxon>Eukaryota</taxon>
        <taxon>Metazoa</taxon>
        <taxon>Hemichordata</taxon>
        <taxon>Enteropneusta</taxon>
        <taxon>Harrimaniidae</taxon>
        <taxon>Saccoglossus</taxon>
    </lineage>
</organism>
<keyword evidence="5 11" id="KW-0863">Zinc-finger</keyword>
<accession>A0ABM0MXY4</accession>
<dbReference type="InterPro" id="IPR016130">
    <property type="entry name" value="Tyr_Pase_AS"/>
</dbReference>
<dbReference type="SUPFAM" id="SSF57903">
    <property type="entry name" value="FYVE/PHD zinc finger"/>
    <property type="match status" value="1"/>
</dbReference>
<keyword evidence="4" id="KW-0479">Metal-binding</keyword>
<evidence type="ECO:0000256" key="9">
    <source>
        <dbReference type="ARBA" id="ARBA00023136"/>
    </source>
</evidence>
<dbReference type="InterPro" id="IPR029021">
    <property type="entry name" value="Prot-tyrosine_phosphatase-like"/>
</dbReference>
<dbReference type="InterPro" id="IPR003595">
    <property type="entry name" value="Tyr_Pase_cat"/>
</dbReference>
<dbReference type="InterPro" id="IPR010569">
    <property type="entry name" value="Myotubularin-like_Pase_dom"/>
</dbReference>
<dbReference type="Gene3D" id="3.30.40.10">
    <property type="entry name" value="Zinc/RING finger domain, C3HC4 (zinc finger)"/>
    <property type="match status" value="1"/>
</dbReference>
<feature type="domain" description="FYVE-type" evidence="12">
    <location>
        <begin position="592"/>
        <end position="643"/>
    </location>
</feature>
<keyword evidence="8" id="KW-0443">Lipid metabolism</keyword>
<feature type="domain" description="Myotubularin phosphatase" evidence="13">
    <location>
        <begin position="124"/>
        <end position="467"/>
    </location>
</feature>
<protein>
    <recommendedName>
        <fullName evidence="3">phosphatidylinositol-3,5-bisphosphate 3-phosphatase</fullName>
        <ecNumber evidence="3">3.1.3.95</ecNumber>
    </recommendedName>
    <alternativeName>
        <fullName evidence="10">Phosphatidylinositol-3,5-bisphosphate 3-phosphatase</fullName>
    </alternativeName>
</protein>
<evidence type="ECO:0000256" key="1">
    <source>
        <dbReference type="ARBA" id="ARBA00004370"/>
    </source>
</evidence>
<dbReference type="PROSITE" id="PS00383">
    <property type="entry name" value="TYR_PHOSPHATASE_1"/>
    <property type="match status" value="1"/>
</dbReference>
<dbReference type="Pfam" id="PF01363">
    <property type="entry name" value="FYVE"/>
    <property type="match status" value="1"/>
</dbReference>
<dbReference type="SMART" id="SM00064">
    <property type="entry name" value="FYVE"/>
    <property type="match status" value="1"/>
</dbReference>
<dbReference type="RefSeq" id="XP_006824875.1">
    <property type="nucleotide sequence ID" value="XM_006824812.1"/>
</dbReference>
<dbReference type="CDD" id="cd13210">
    <property type="entry name" value="PH-GRAM_MTMR6-like"/>
    <property type="match status" value="1"/>
</dbReference>
<evidence type="ECO:0000313" key="15">
    <source>
        <dbReference type="RefSeq" id="XP_006824875.1"/>
    </source>
</evidence>
<dbReference type="InterPro" id="IPR048994">
    <property type="entry name" value="PH-GRAM_MTMR6-9"/>
</dbReference>
<dbReference type="CDD" id="cd15738">
    <property type="entry name" value="FYVE_MTMR_unchar"/>
    <property type="match status" value="1"/>
</dbReference>